<accession>A0AAE3SGL6</accession>
<dbReference type="Proteomes" id="UP001209229">
    <property type="component" value="Unassembled WGS sequence"/>
</dbReference>
<dbReference type="EMBL" id="JAPDPJ010000047">
    <property type="protein sequence ID" value="MCW3788237.1"/>
    <property type="molecule type" value="Genomic_DNA"/>
</dbReference>
<dbReference type="AlphaFoldDB" id="A0AAE3SGL6"/>
<reference evidence="1" key="1">
    <citation type="submission" date="2022-10" db="EMBL/GenBank/DDBJ databases">
        <authorList>
            <person name="Yu W.X."/>
        </authorList>
    </citation>
    <scope>NUCLEOTIDE SEQUENCE</scope>
    <source>
        <strain evidence="1">AAT</strain>
    </source>
</reference>
<keyword evidence="2" id="KW-1185">Reference proteome</keyword>
<gene>
    <name evidence="1" type="ORF">OM075_17345</name>
</gene>
<comment type="caution">
    <text evidence="1">The sequence shown here is derived from an EMBL/GenBank/DDBJ whole genome shotgun (WGS) entry which is preliminary data.</text>
</comment>
<evidence type="ECO:0000313" key="1">
    <source>
        <dbReference type="EMBL" id="MCW3788237.1"/>
    </source>
</evidence>
<sequence length="406" mass="47198">MNKLLFIVVLLSIIGIESNAQVIFEKGYFINKEGQKTECFIKNSDWRNNPSSFDFQTTLGAQTQKKVIEDVKEFCIYNQAKFVSGKVQIDRSSSSVDQLSSDRNPVFEEETLFLKVLVEGKASLYSYQYGNLKRFFIQIQDSPIEQLIYKCFEFQDRIQENNSYKNQIITQLKCTSIGFKEIENLRYDKNQLEQIFVKYNDCSNSTYTVYESKRNTDFFHLSIRPGITNNNFDMEKSGIDYRDSKFENKIGFRLGAELELVLPFNKNKWSVFAEPTFQYLKAETSRETDMVFGGKLITKINYNAVELPIGVRHYFFLNDKSKLFVNGCALVNVMHNSELKFEQTNGAELSSLDISSNICLGIGAGYKYDKYSLEVRYYLNRDILTDYVDWNSNFKSLNIVFGYTLF</sequence>
<organism evidence="1 2">
    <name type="scientific">Plebeiibacterium sediminum</name>
    <dbReference type="NCBI Taxonomy" id="2992112"/>
    <lineage>
        <taxon>Bacteria</taxon>
        <taxon>Pseudomonadati</taxon>
        <taxon>Bacteroidota</taxon>
        <taxon>Bacteroidia</taxon>
        <taxon>Marinilabiliales</taxon>
        <taxon>Marinilabiliaceae</taxon>
        <taxon>Plebeiibacterium</taxon>
    </lineage>
</organism>
<dbReference type="RefSeq" id="WP_301191798.1">
    <property type="nucleotide sequence ID" value="NZ_JAPDPJ010000047.1"/>
</dbReference>
<protein>
    <submittedName>
        <fullName evidence="1">PorT family protein</fullName>
    </submittedName>
</protein>
<name>A0AAE3SGL6_9BACT</name>
<proteinExistence type="predicted"/>
<evidence type="ECO:0000313" key="2">
    <source>
        <dbReference type="Proteomes" id="UP001209229"/>
    </source>
</evidence>